<proteinExistence type="predicted"/>
<dbReference type="EMBL" id="DWWB01000072">
    <property type="protein sequence ID" value="HJC67462.1"/>
    <property type="molecule type" value="Genomic_DNA"/>
</dbReference>
<dbReference type="PANTHER" id="PTHR43462:SF1">
    <property type="entry name" value="ALANYL-TRNA EDITING PROTEIN AARSD1"/>
    <property type="match status" value="1"/>
</dbReference>
<dbReference type="GO" id="GO:0046872">
    <property type="term" value="F:metal ion binding"/>
    <property type="evidence" value="ECO:0007669"/>
    <property type="project" value="UniProtKB-KW"/>
</dbReference>
<dbReference type="PROSITE" id="PS50860">
    <property type="entry name" value="AA_TRNA_LIGASE_II_ALA"/>
    <property type="match status" value="1"/>
</dbReference>
<accession>A0A9D2PUF6</accession>
<evidence type="ECO:0000256" key="1">
    <source>
        <dbReference type="ARBA" id="ARBA00001947"/>
    </source>
</evidence>
<reference evidence="7" key="1">
    <citation type="journal article" date="2021" name="PeerJ">
        <title>Extensive microbial diversity within the chicken gut microbiome revealed by metagenomics and culture.</title>
        <authorList>
            <person name="Gilroy R."/>
            <person name="Ravi A."/>
            <person name="Getino M."/>
            <person name="Pursley I."/>
            <person name="Horton D.L."/>
            <person name="Alikhan N.F."/>
            <person name="Baker D."/>
            <person name="Gharbi K."/>
            <person name="Hall N."/>
            <person name="Watson M."/>
            <person name="Adriaenssens E.M."/>
            <person name="Foster-Nyarko E."/>
            <person name="Jarju S."/>
            <person name="Secka A."/>
            <person name="Antonio M."/>
            <person name="Oren A."/>
            <person name="Chaudhuri R.R."/>
            <person name="La Ragione R."/>
            <person name="Hildebrand F."/>
            <person name="Pallen M.J."/>
        </authorList>
    </citation>
    <scope>NUCLEOTIDE SEQUENCE</scope>
    <source>
        <strain evidence="7">CHK198-12963</strain>
    </source>
</reference>
<dbReference type="Pfam" id="PF07973">
    <property type="entry name" value="tRNA_SAD"/>
    <property type="match status" value="1"/>
</dbReference>
<evidence type="ECO:0000313" key="8">
    <source>
        <dbReference type="Proteomes" id="UP000823863"/>
    </source>
</evidence>
<dbReference type="Proteomes" id="UP000823863">
    <property type="component" value="Unassembled WGS sequence"/>
</dbReference>
<dbReference type="GO" id="GO:0003676">
    <property type="term" value="F:nucleic acid binding"/>
    <property type="evidence" value="ECO:0007669"/>
    <property type="project" value="InterPro"/>
</dbReference>
<dbReference type="InterPro" id="IPR012947">
    <property type="entry name" value="tRNA_SAD"/>
</dbReference>
<comment type="cofactor">
    <cofactor evidence="1">
        <name>Zn(2+)</name>
        <dbReference type="ChEBI" id="CHEBI:29105"/>
    </cofactor>
</comment>
<evidence type="ECO:0000256" key="3">
    <source>
        <dbReference type="ARBA" id="ARBA00022723"/>
    </source>
</evidence>
<dbReference type="GO" id="GO:0002161">
    <property type="term" value="F:aminoacyl-tRNA deacylase activity"/>
    <property type="evidence" value="ECO:0007669"/>
    <property type="project" value="UniProtKB-ARBA"/>
</dbReference>
<dbReference type="InterPro" id="IPR018165">
    <property type="entry name" value="Ala-tRNA-synth_IIc_core"/>
</dbReference>
<reference evidence="7" key="2">
    <citation type="submission" date="2021-04" db="EMBL/GenBank/DDBJ databases">
        <authorList>
            <person name="Gilroy R."/>
        </authorList>
    </citation>
    <scope>NUCLEOTIDE SEQUENCE</scope>
    <source>
        <strain evidence="7">CHK198-12963</strain>
    </source>
</reference>
<dbReference type="Gene3D" id="2.40.30.130">
    <property type="match status" value="1"/>
</dbReference>
<dbReference type="GO" id="GO:0006419">
    <property type="term" value="P:alanyl-tRNA aminoacylation"/>
    <property type="evidence" value="ECO:0007669"/>
    <property type="project" value="InterPro"/>
</dbReference>
<organism evidence="7 8">
    <name type="scientific">Candidatus Enterocloster excrementigallinarum</name>
    <dbReference type="NCBI Taxonomy" id="2838558"/>
    <lineage>
        <taxon>Bacteria</taxon>
        <taxon>Bacillati</taxon>
        <taxon>Bacillota</taxon>
        <taxon>Clostridia</taxon>
        <taxon>Lachnospirales</taxon>
        <taxon>Lachnospiraceae</taxon>
        <taxon>Enterocloster</taxon>
    </lineage>
</organism>
<sequence>MDRTRLYYQLPYVKTFMGVVETCEPSDKGDWVVTLNRTGFYPEGGGQPSDTGTLGQVPVLYVWEKGDQVYHRVAGPLQTGQLVEGVIDWQRRYDHMQHHTGEHILSGLIHGKYGYDNVGFHMGEQAVTIDFNGVLTWDQLEELEDEANRIVWANVPVQEAFPSPEKRNEMDYRSKKELTGDVRIITIPGADVCACCGTHVENTGEVGMIKVTGMIHYKGGVRISILCGRKAVLDYRRRVHQDGKISSLLSAKENQLSEAVERLKEENAGLQGRLAQLRREYFQMKTESLPKKSGPLALAQDGLDPAALRQLATMLFRQGRGDTVLVISENGQTGSFFYVIGSEKQDVRPLGKELNRLLNGRGGGSAQMVQGTFGKNKEEIIEGFLQEAEKMRPE</sequence>
<dbReference type="AlphaFoldDB" id="A0A9D2PUF6"/>
<dbReference type="InterPro" id="IPR009000">
    <property type="entry name" value="Transl_B-barrel_sf"/>
</dbReference>
<dbReference type="Gene3D" id="3.30.980.10">
    <property type="entry name" value="Threonyl-trna Synthetase, Chain A, domain 2"/>
    <property type="match status" value="1"/>
</dbReference>
<dbReference type="InterPro" id="IPR051335">
    <property type="entry name" value="Alanyl-tRNA_Editing_Enzymes"/>
</dbReference>
<evidence type="ECO:0000256" key="4">
    <source>
        <dbReference type="ARBA" id="ARBA00022833"/>
    </source>
</evidence>
<evidence type="ECO:0000313" key="7">
    <source>
        <dbReference type="EMBL" id="HJC67462.1"/>
    </source>
</evidence>
<dbReference type="Gene3D" id="3.10.310.40">
    <property type="match status" value="1"/>
</dbReference>
<dbReference type="GO" id="GO:0005524">
    <property type="term" value="F:ATP binding"/>
    <property type="evidence" value="ECO:0007669"/>
    <property type="project" value="InterPro"/>
</dbReference>
<comment type="subcellular location">
    <subcellularLocation>
        <location evidence="2">Cytoplasm</location>
    </subcellularLocation>
</comment>
<evidence type="ECO:0000256" key="2">
    <source>
        <dbReference type="ARBA" id="ARBA00004496"/>
    </source>
</evidence>
<feature type="coiled-coil region" evidence="5">
    <location>
        <begin position="246"/>
        <end position="287"/>
    </location>
</feature>
<dbReference type="SMART" id="SM00863">
    <property type="entry name" value="tRNA_SAD"/>
    <property type="match status" value="1"/>
</dbReference>
<comment type="caution">
    <text evidence="7">The sequence shown here is derived from an EMBL/GenBank/DDBJ whole genome shotgun (WGS) entry which is preliminary data.</text>
</comment>
<dbReference type="GO" id="GO:0005737">
    <property type="term" value="C:cytoplasm"/>
    <property type="evidence" value="ECO:0007669"/>
    <property type="project" value="UniProtKB-SubCell"/>
</dbReference>
<dbReference type="PANTHER" id="PTHR43462">
    <property type="entry name" value="ALANYL-TRNA EDITING PROTEIN"/>
    <property type="match status" value="1"/>
</dbReference>
<feature type="domain" description="Alanyl-transfer RNA synthetases family profile" evidence="6">
    <location>
        <begin position="1"/>
        <end position="237"/>
    </location>
</feature>
<dbReference type="SUPFAM" id="SSF55186">
    <property type="entry name" value="ThrRS/AlaRS common domain"/>
    <property type="match status" value="1"/>
</dbReference>
<evidence type="ECO:0000256" key="5">
    <source>
        <dbReference type="SAM" id="Coils"/>
    </source>
</evidence>
<evidence type="ECO:0000259" key="6">
    <source>
        <dbReference type="PROSITE" id="PS50860"/>
    </source>
</evidence>
<dbReference type="SUPFAM" id="SSF50447">
    <property type="entry name" value="Translation proteins"/>
    <property type="match status" value="1"/>
</dbReference>
<dbReference type="InterPro" id="IPR018163">
    <property type="entry name" value="Thr/Ala-tRNA-synth_IIc_edit"/>
</dbReference>
<name>A0A9D2PUF6_9FIRM</name>
<keyword evidence="4" id="KW-0862">Zinc</keyword>
<keyword evidence="3" id="KW-0479">Metal-binding</keyword>
<protein>
    <submittedName>
        <fullName evidence="7">Alanyl-tRNA editing protein</fullName>
    </submittedName>
</protein>
<dbReference type="GO" id="GO:0004813">
    <property type="term" value="F:alanine-tRNA ligase activity"/>
    <property type="evidence" value="ECO:0007669"/>
    <property type="project" value="InterPro"/>
</dbReference>
<gene>
    <name evidence="7" type="ORF">H9931_12260</name>
</gene>
<keyword evidence="5" id="KW-0175">Coiled coil</keyword>